<evidence type="ECO:0000313" key="2">
    <source>
        <dbReference type="Proteomes" id="UP000605618"/>
    </source>
</evidence>
<dbReference type="Proteomes" id="UP000605618">
    <property type="component" value="Unassembled WGS sequence"/>
</dbReference>
<dbReference type="AlphaFoldDB" id="A0AAE4ZFT0"/>
<accession>A0AAE4ZFT0</accession>
<dbReference type="EMBL" id="WUYZ01000001">
    <property type="protein sequence ID" value="NKS25263.1"/>
    <property type="molecule type" value="Genomic_DNA"/>
</dbReference>
<dbReference type="InterPro" id="IPR024520">
    <property type="entry name" value="DUF3558"/>
</dbReference>
<name>A0AAE4ZFT0_RHOHA</name>
<dbReference type="Pfam" id="PF12079">
    <property type="entry name" value="DUF3558"/>
    <property type="match status" value="1"/>
</dbReference>
<evidence type="ECO:0000313" key="1">
    <source>
        <dbReference type="EMBL" id="NKS25263.1"/>
    </source>
</evidence>
<reference evidence="1" key="1">
    <citation type="journal article" date="2020" name="Environ. Microbiol.">
        <title>The novel and transferable erm(51) gene confers Macrolides, Lincosamides, and Streptogramins B (MLSB) resistance to clonal Rhodococcus equi in the environment.</title>
        <authorList>
            <person name="Huber L."/>
            <person name="Giguere S."/>
            <person name="Slovis N.M."/>
            <person name="Alvarez-Narvaez S."/>
            <person name="Hart K.A."/>
            <person name="Greiter M."/>
            <person name="Morris E.R.A."/>
            <person name="Cohen N.D."/>
        </authorList>
    </citation>
    <scope>NUCLEOTIDE SEQUENCE</scope>
    <source>
        <strain evidence="1">Lh_141_1</strain>
    </source>
</reference>
<organism evidence="1 2">
    <name type="scientific">Rhodococcus hoagii</name>
    <name type="common">Corynebacterium equii</name>
    <dbReference type="NCBI Taxonomy" id="43767"/>
    <lineage>
        <taxon>Bacteria</taxon>
        <taxon>Bacillati</taxon>
        <taxon>Actinomycetota</taxon>
        <taxon>Actinomycetes</taxon>
        <taxon>Mycobacteriales</taxon>
        <taxon>Nocardiaceae</taxon>
        <taxon>Prescottella</taxon>
    </lineage>
</organism>
<sequence length="169" mass="17920">MAVLVVAGVVGLAGCGSTSVEGQAETTKPEAGEPAFDPCSIPEDVLRGLGMDPASEERDIGGVKQPGFSLCTWSGSNKLITVFATGRTLDEVRANERFTDFTPVDLDGRSGFTFREVSDTMNQYCDVVFSSGQDTVMIKSGYYTNQTPAEGPCPLAIRNAQMLAPSIPQ</sequence>
<gene>
    <name evidence="1" type="ORF">GS505_05225</name>
</gene>
<protein>
    <submittedName>
        <fullName evidence="1">DUF3558 domain-containing protein</fullName>
    </submittedName>
</protein>
<proteinExistence type="predicted"/>
<comment type="caution">
    <text evidence="1">The sequence shown here is derived from an EMBL/GenBank/DDBJ whole genome shotgun (WGS) entry which is preliminary data.</text>
</comment>